<gene>
    <name evidence="1" type="ORF">ABT56_22450</name>
</gene>
<dbReference type="AlphaFoldDB" id="A0A0J1GN48"/>
<organism evidence="1 2">
    <name type="scientific">Photobacterium aquae</name>
    <dbReference type="NCBI Taxonomy" id="1195763"/>
    <lineage>
        <taxon>Bacteria</taxon>
        <taxon>Pseudomonadati</taxon>
        <taxon>Pseudomonadota</taxon>
        <taxon>Gammaproteobacteria</taxon>
        <taxon>Vibrionales</taxon>
        <taxon>Vibrionaceae</taxon>
        <taxon>Photobacterium</taxon>
    </lineage>
</organism>
<comment type="caution">
    <text evidence="1">The sequence shown here is derived from an EMBL/GenBank/DDBJ whole genome shotgun (WGS) entry which is preliminary data.</text>
</comment>
<accession>A0A0J1GN48</accession>
<sequence>MTHNIIFPKRAPATLIKKAEKVLLKLQQGKAECRKSVRYGYQTLVLGGRGERMVITKSAIYCFNNHRDYETFINNPAYQ</sequence>
<dbReference type="RefSeq" id="WP_047881140.1">
    <property type="nucleotide sequence ID" value="NZ_LDOT01000062.1"/>
</dbReference>
<dbReference type="PATRIC" id="fig|1195763.3.peg.4805"/>
<dbReference type="EMBL" id="LDOT01000062">
    <property type="protein sequence ID" value="KLV00874.1"/>
    <property type="molecule type" value="Genomic_DNA"/>
</dbReference>
<evidence type="ECO:0000313" key="1">
    <source>
        <dbReference type="EMBL" id="KLV00874.1"/>
    </source>
</evidence>
<dbReference type="Proteomes" id="UP000036097">
    <property type="component" value="Unassembled WGS sequence"/>
</dbReference>
<protein>
    <submittedName>
        <fullName evidence="1">Uncharacterized protein</fullName>
    </submittedName>
</protein>
<reference evidence="1 2" key="1">
    <citation type="submission" date="2015-05" db="EMBL/GenBank/DDBJ databases">
        <title>Photobacterium galathea sp. nov.</title>
        <authorList>
            <person name="Machado H."/>
            <person name="Gram L."/>
        </authorList>
    </citation>
    <scope>NUCLEOTIDE SEQUENCE [LARGE SCALE GENOMIC DNA]</scope>
    <source>
        <strain evidence="1 2">CGMCC 1.12159</strain>
    </source>
</reference>
<keyword evidence="2" id="KW-1185">Reference proteome</keyword>
<name>A0A0J1GN48_9GAMM</name>
<proteinExistence type="predicted"/>
<evidence type="ECO:0000313" key="2">
    <source>
        <dbReference type="Proteomes" id="UP000036097"/>
    </source>
</evidence>